<protein>
    <submittedName>
        <fullName evidence="1">Uncharacterized protein</fullName>
    </submittedName>
</protein>
<name>M3FIV4_9ACTN</name>
<dbReference type="EMBL" id="KB405095">
    <property type="protein sequence ID" value="EMF51969.1"/>
    <property type="molecule type" value="Genomic_DNA"/>
</dbReference>
<accession>M3FIV4</accession>
<proteinExistence type="predicted"/>
<reference evidence="2" key="1">
    <citation type="journal article" date="2013" name="Genome Announc.">
        <title>Draft Genome Sequence of Streptomyces bottropensis ATCC 25435, a Bottromycin-Producing Actinomycete.</title>
        <authorList>
            <person name="Zhang H."/>
            <person name="Zhou W."/>
            <person name="Zhuang Y."/>
            <person name="Liang X."/>
            <person name="Liu T."/>
        </authorList>
    </citation>
    <scope>NUCLEOTIDE SEQUENCE [LARGE SCALE GENOMIC DNA]</scope>
    <source>
        <strain evidence="2">ATCC 25435</strain>
    </source>
</reference>
<evidence type="ECO:0000313" key="2">
    <source>
        <dbReference type="Proteomes" id="UP000030760"/>
    </source>
</evidence>
<organism evidence="1 2">
    <name type="scientific">Streptomyces bottropensis ATCC 25435</name>
    <dbReference type="NCBI Taxonomy" id="1054862"/>
    <lineage>
        <taxon>Bacteria</taxon>
        <taxon>Bacillati</taxon>
        <taxon>Actinomycetota</taxon>
        <taxon>Actinomycetes</taxon>
        <taxon>Kitasatosporales</taxon>
        <taxon>Streptomycetaceae</taxon>
        <taxon>Streptomyces</taxon>
    </lineage>
</organism>
<evidence type="ECO:0000313" key="1">
    <source>
        <dbReference type="EMBL" id="EMF51969.1"/>
    </source>
</evidence>
<dbReference type="Proteomes" id="UP000030760">
    <property type="component" value="Unassembled WGS sequence"/>
</dbReference>
<gene>
    <name evidence="1" type="ORF">SBD_6491</name>
</gene>
<dbReference type="AlphaFoldDB" id="M3FIV4"/>
<sequence length="100" mass="10698">MPLVMLLRCGCGPDPVFRAGLEVFLLLDGEPASAESRKLIHRLPHSPHASPAAVGATAVAPVVRSGAVGCLRLRISATRPWRPEFATVFHRLTELPRPAG</sequence>